<reference evidence="2 3" key="1">
    <citation type="submission" date="2018-06" db="EMBL/GenBank/DDBJ databases">
        <authorList>
            <consortium name="Pathogen Informatics"/>
            <person name="Doyle S."/>
        </authorList>
    </citation>
    <scope>NUCLEOTIDE SEQUENCE [LARGE SCALE GENOMIC DNA]</scope>
    <source>
        <strain evidence="2 3">NCTC13336</strain>
    </source>
</reference>
<name>A0A377R0Z1_9NEIS</name>
<dbReference type="InterPro" id="IPR018876">
    <property type="entry name" value="Phage_P22_antirepressor_C"/>
</dbReference>
<dbReference type="NCBIfam" id="TIGR02681">
    <property type="entry name" value="phage_pRha"/>
    <property type="match status" value="1"/>
</dbReference>
<protein>
    <submittedName>
        <fullName evidence="2">Uncharacterized phage-encoded protein</fullName>
    </submittedName>
</protein>
<evidence type="ECO:0000259" key="1">
    <source>
        <dbReference type="Pfam" id="PF10548"/>
    </source>
</evidence>
<dbReference type="Pfam" id="PF10548">
    <property type="entry name" value="P22_AR_C"/>
    <property type="match status" value="1"/>
</dbReference>
<dbReference type="Pfam" id="PF09669">
    <property type="entry name" value="Phage_pRha"/>
    <property type="match status" value="1"/>
</dbReference>
<dbReference type="Proteomes" id="UP000254293">
    <property type="component" value="Unassembled WGS sequence"/>
</dbReference>
<proteinExistence type="predicted"/>
<dbReference type="AlphaFoldDB" id="A0A377R0Z1"/>
<keyword evidence="3" id="KW-1185">Reference proteome</keyword>
<accession>A0A377R0Z1</accession>
<dbReference type="EMBL" id="UGJJ01000002">
    <property type="protein sequence ID" value="STR02407.1"/>
    <property type="molecule type" value="Genomic_DNA"/>
</dbReference>
<dbReference type="OrthoDB" id="9178758at2"/>
<evidence type="ECO:0000313" key="2">
    <source>
        <dbReference type="EMBL" id="STR02407.1"/>
    </source>
</evidence>
<dbReference type="InterPro" id="IPR014054">
    <property type="entry name" value="Phage_regulatory_Rha"/>
</dbReference>
<gene>
    <name evidence="2" type="ORF">NCTC13336_01273</name>
</gene>
<organism evidence="2 3">
    <name type="scientific">Kingella potus</name>
    <dbReference type="NCBI Taxonomy" id="265175"/>
    <lineage>
        <taxon>Bacteria</taxon>
        <taxon>Pseudomonadati</taxon>
        <taxon>Pseudomonadota</taxon>
        <taxon>Betaproteobacteria</taxon>
        <taxon>Neisseriales</taxon>
        <taxon>Neisseriaceae</taxon>
        <taxon>Kingella</taxon>
    </lineage>
</organism>
<sequence>MNAVANFQDFVQVKHSQTVTTSEFIAQAFKKQHRNVLRDIENLLADIDPAFAAQNFKAVERVQKTGFGERSTRAYELTKDGFMLLVMGFTGKAALAIKIAYIQAFNTMAEMLAGRLKAESAPTSVDERTPLRQAVSALVGLRRVDYSTAYNMVHQRFGVEKIEDLPREILPDAVRYVHALTLDNALTGEVLERLDRPSEKHLADHEIHNLAVCLKYLSDSMDFLRPLSDSLRGLGSHYAGRAFSLSQEPHTWLHSAKHSLTRLADGLQDPAPVRQMLGRML</sequence>
<dbReference type="RefSeq" id="WP_115308339.1">
    <property type="nucleotide sequence ID" value="NZ_UGJJ01000002.1"/>
</dbReference>
<evidence type="ECO:0000313" key="3">
    <source>
        <dbReference type="Proteomes" id="UP000254293"/>
    </source>
</evidence>
<feature type="domain" description="Bacteriophage P22 antirepressor protein C-terminal" evidence="1">
    <location>
        <begin position="200"/>
        <end position="264"/>
    </location>
</feature>